<organism evidence="1 2">
    <name type="scientific">Didymella exigua CBS 183.55</name>
    <dbReference type="NCBI Taxonomy" id="1150837"/>
    <lineage>
        <taxon>Eukaryota</taxon>
        <taxon>Fungi</taxon>
        <taxon>Dikarya</taxon>
        <taxon>Ascomycota</taxon>
        <taxon>Pezizomycotina</taxon>
        <taxon>Dothideomycetes</taxon>
        <taxon>Pleosporomycetidae</taxon>
        <taxon>Pleosporales</taxon>
        <taxon>Pleosporineae</taxon>
        <taxon>Didymellaceae</taxon>
        <taxon>Didymella</taxon>
    </lineage>
</organism>
<dbReference type="GeneID" id="54344789"/>
<dbReference type="AlphaFoldDB" id="A0A6A5S1V8"/>
<sequence length="171" mass="19451">MRRREMNKANCDIALFSVPSHYSQLFSRLQIVTGVCTTTLRDHSHCAKTTSHHVRCSPSIHGIMHVHVPWIWDSPHRHTFTGTANATRQAVTHAPSSDSQARRRVYHARRHAGLPPHNAFTRSRCPEISHCMRLIPSERGRPRSCGYVLASYMRASRNKNTVHGRMKGLPC</sequence>
<gene>
    <name evidence="1" type="ORF">M421DRAFT_107019</name>
</gene>
<accession>A0A6A5S1V8</accession>
<dbReference type="RefSeq" id="XP_033454121.1">
    <property type="nucleotide sequence ID" value="XM_033587143.1"/>
</dbReference>
<name>A0A6A5S1V8_9PLEO</name>
<protein>
    <submittedName>
        <fullName evidence="1">Uncharacterized protein</fullName>
    </submittedName>
</protein>
<keyword evidence="2" id="KW-1185">Reference proteome</keyword>
<proteinExistence type="predicted"/>
<evidence type="ECO:0000313" key="1">
    <source>
        <dbReference type="EMBL" id="KAF1933873.1"/>
    </source>
</evidence>
<dbReference type="EMBL" id="ML978956">
    <property type="protein sequence ID" value="KAF1933873.1"/>
    <property type="molecule type" value="Genomic_DNA"/>
</dbReference>
<reference evidence="1" key="1">
    <citation type="journal article" date="2020" name="Stud. Mycol.">
        <title>101 Dothideomycetes genomes: a test case for predicting lifestyles and emergence of pathogens.</title>
        <authorList>
            <person name="Haridas S."/>
            <person name="Albert R."/>
            <person name="Binder M."/>
            <person name="Bloem J."/>
            <person name="Labutti K."/>
            <person name="Salamov A."/>
            <person name="Andreopoulos B."/>
            <person name="Baker S."/>
            <person name="Barry K."/>
            <person name="Bills G."/>
            <person name="Bluhm B."/>
            <person name="Cannon C."/>
            <person name="Castanera R."/>
            <person name="Culley D."/>
            <person name="Daum C."/>
            <person name="Ezra D."/>
            <person name="Gonzalez J."/>
            <person name="Henrissat B."/>
            <person name="Kuo A."/>
            <person name="Liang C."/>
            <person name="Lipzen A."/>
            <person name="Lutzoni F."/>
            <person name="Magnuson J."/>
            <person name="Mondo S."/>
            <person name="Nolan M."/>
            <person name="Ohm R."/>
            <person name="Pangilinan J."/>
            <person name="Park H.-J."/>
            <person name="Ramirez L."/>
            <person name="Alfaro M."/>
            <person name="Sun H."/>
            <person name="Tritt A."/>
            <person name="Yoshinaga Y."/>
            <person name="Zwiers L.-H."/>
            <person name="Turgeon B."/>
            <person name="Goodwin S."/>
            <person name="Spatafora J."/>
            <person name="Crous P."/>
            <person name="Grigoriev I."/>
        </authorList>
    </citation>
    <scope>NUCLEOTIDE SEQUENCE</scope>
    <source>
        <strain evidence="1">CBS 183.55</strain>
    </source>
</reference>
<evidence type="ECO:0000313" key="2">
    <source>
        <dbReference type="Proteomes" id="UP000800082"/>
    </source>
</evidence>
<dbReference type="Proteomes" id="UP000800082">
    <property type="component" value="Unassembled WGS sequence"/>
</dbReference>